<dbReference type="PANTHER" id="PTHR43245:SF13">
    <property type="entry name" value="UDP-D-APIOSE_UDP-D-XYLOSE SYNTHASE 2"/>
    <property type="match status" value="1"/>
</dbReference>
<feature type="domain" description="NAD-dependent epimerase/dehydratase" evidence="1">
    <location>
        <begin position="5"/>
        <end position="239"/>
    </location>
</feature>
<organism evidence="2 3">
    <name type="scientific">Candidatus Wildermuthbacteria bacterium RIFCSPHIGHO2_02_FULL_48_16</name>
    <dbReference type="NCBI Taxonomy" id="1802453"/>
    <lineage>
        <taxon>Bacteria</taxon>
        <taxon>Candidatus Wildermuthiibacteriota</taxon>
    </lineage>
</organism>
<proteinExistence type="predicted"/>
<protein>
    <recommendedName>
        <fullName evidence="1">NAD-dependent epimerase/dehydratase domain-containing protein</fullName>
    </recommendedName>
</protein>
<dbReference type="EMBL" id="MHTY01000006">
    <property type="protein sequence ID" value="OHA69127.1"/>
    <property type="molecule type" value="Genomic_DNA"/>
</dbReference>
<dbReference type="Gene3D" id="3.40.50.720">
    <property type="entry name" value="NAD(P)-binding Rossmann-like Domain"/>
    <property type="match status" value="1"/>
</dbReference>
<name>A0A1G2R8W2_9BACT</name>
<dbReference type="AlphaFoldDB" id="A0A1G2R8W2"/>
<dbReference type="InterPro" id="IPR036291">
    <property type="entry name" value="NAD(P)-bd_dom_sf"/>
</dbReference>
<dbReference type="Pfam" id="PF01370">
    <property type="entry name" value="Epimerase"/>
    <property type="match status" value="1"/>
</dbReference>
<accession>A0A1G2R8W2</accession>
<comment type="caution">
    <text evidence="2">The sequence shown here is derived from an EMBL/GenBank/DDBJ whole genome shotgun (WGS) entry which is preliminary data.</text>
</comment>
<dbReference type="PANTHER" id="PTHR43245">
    <property type="entry name" value="BIFUNCTIONAL POLYMYXIN RESISTANCE PROTEIN ARNA"/>
    <property type="match status" value="1"/>
</dbReference>
<evidence type="ECO:0000313" key="3">
    <source>
        <dbReference type="Proteomes" id="UP000178529"/>
    </source>
</evidence>
<dbReference type="SUPFAM" id="SSF51735">
    <property type="entry name" value="NAD(P)-binding Rossmann-fold domains"/>
    <property type="match status" value="1"/>
</dbReference>
<reference evidence="2 3" key="1">
    <citation type="journal article" date="2016" name="Nat. Commun.">
        <title>Thousands of microbial genomes shed light on interconnected biogeochemical processes in an aquifer system.</title>
        <authorList>
            <person name="Anantharaman K."/>
            <person name="Brown C.T."/>
            <person name="Hug L.A."/>
            <person name="Sharon I."/>
            <person name="Castelle C.J."/>
            <person name="Probst A.J."/>
            <person name="Thomas B.C."/>
            <person name="Singh A."/>
            <person name="Wilkins M.J."/>
            <person name="Karaoz U."/>
            <person name="Brodie E.L."/>
            <person name="Williams K.H."/>
            <person name="Hubbard S.S."/>
            <person name="Banfield J.F."/>
        </authorList>
    </citation>
    <scope>NUCLEOTIDE SEQUENCE [LARGE SCALE GENOMIC DNA]</scope>
</reference>
<evidence type="ECO:0000313" key="2">
    <source>
        <dbReference type="EMBL" id="OHA69127.1"/>
    </source>
</evidence>
<dbReference type="InterPro" id="IPR050177">
    <property type="entry name" value="Lipid_A_modif_metabolic_enz"/>
</dbReference>
<dbReference type="InterPro" id="IPR001509">
    <property type="entry name" value="Epimerase_deHydtase"/>
</dbReference>
<gene>
    <name evidence="2" type="ORF">A3J68_02025</name>
</gene>
<sequence length="323" mass="35359">MAKKVLITGGGGFIGSALARNLVSKGFEVRLFDIDFTSHNLLCERQGDCPEAEKVLGSVLDATAVQNAAKGCVYVVHLAAILGVRRTEVKRLECLNVNILGTINVLEACVKEKVEKILLSSSSEVYGEIDGLPVREDAPKHPISVYGVTKLAGEEYLKAYASRYGLKYAIVRFFNVYGPGQVAEFVMSRFVKSATENKPLIIYGDGSQIRAFCYVEDAAEGAAKALVESLGDNQIFNIGNDTEPVSIKDLAERVIAISGKKLAPEYVSMTESDRETEREIKRRIPCIDKAKDMLTYIPKISLAEGIKKTIDANCIIDSWSDHL</sequence>
<evidence type="ECO:0000259" key="1">
    <source>
        <dbReference type="Pfam" id="PF01370"/>
    </source>
</evidence>
<dbReference type="Proteomes" id="UP000178529">
    <property type="component" value="Unassembled WGS sequence"/>
</dbReference>